<dbReference type="GO" id="GO:0005886">
    <property type="term" value="C:plasma membrane"/>
    <property type="evidence" value="ECO:0007669"/>
    <property type="project" value="UniProtKB-SubCell"/>
</dbReference>
<evidence type="ECO:0000313" key="12">
    <source>
        <dbReference type="Proteomes" id="UP001209878"/>
    </source>
</evidence>
<evidence type="ECO:0000256" key="3">
    <source>
        <dbReference type="ARBA" id="ARBA00022692"/>
    </source>
</evidence>
<proteinExistence type="predicted"/>
<dbReference type="PANTHER" id="PTHR24230">
    <property type="entry name" value="G-PROTEIN COUPLED RECEPTOR"/>
    <property type="match status" value="1"/>
</dbReference>
<keyword evidence="12" id="KW-1185">Reference proteome</keyword>
<name>A0AAD9KUC3_RIDPI</name>
<evidence type="ECO:0000256" key="7">
    <source>
        <dbReference type="ARBA" id="ARBA00023170"/>
    </source>
</evidence>
<dbReference type="GO" id="GO:0008528">
    <property type="term" value="F:G protein-coupled peptide receptor activity"/>
    <property type="evidence" value="ECO:0007669"/>
    <property type="project" value="TreeGrafter"/>
</dbReference>
<keyword evidence="5" id="KW-0297">G-protein coupled receptor</keyword>
<organism evidence="11 12">
    <name type="scientific">Ridgeia piscesae</name>
    <name type="common">Tubeworm</name>
    <dbReference type="NCBI Taxonomy" id="27915"/>
    <lineage>
        <taxon>Eukaryota</taxon>
        <taxon>Metazoa</taxon>
        <taxon>Spiralia</taxon>
        <taxon>Lophotrochozoa</taxon>
        <taxon>Annelida</taxon>
        <taxon>Polychaeta</taxon>
        <taxon>Sedentaria</taxon>
        <taxon>Canalipalpata</taxon>
        <taxon>Sabellida</taxon>
        <taxon>Siboglinidae</taxon>
        <taxon>Ridgeia</taxon>
    </lineage>
</organism>
<dbReference type="PROSITE" id="PS50262">
    <property type="entry name" value="G_PROTEIN_RECEP_F1_2"/>
    <property type="match status" value="1"/>
</dbReference>
<evidence type="ECO:0000256" key="4">
    <source>
        <dbReference type="ARBA" id="ARBA00022989"/>
    </source>
</evidence>
<dbReference type="SUPFAM" id="SSF81321">
    <property type="entry name" value="Family A G protein-coupled receptor-like"/>
    <property type="match status" value="1"/>
</dbReference>
<reference evidence="11" key="1">
    <citation type="journal article" date="2023" name="Mol. Biol. Evol.">
        <title>Third-Generation Sequencing Reveals the Adaptive Role of the Epigenome in Three Deep-Sea Polychaetes.</title>
        <authorList>
            <person name="Perez M."/>
            <person name="Aroh O."/>
            <person name="Sun Y."/>
            <person name="Lan Y."/>
            <person name="Juniper S.K."/>
            <person name="Young C.R."/>
            <person name="Angers B."/>
            <person name="Qian P.Y."/>
        </authorList>
    </citation>
    <scope>NUCLEOTIDE SEQUENCE</scope>
    <source>
        <strain evidence="11">R07B-5</strain>
    </source>
</reference>
<evidence type="ECO:0000256" key="1">
    <source>
        <dbReference type="ARBA" id="ARBA00004651"/>
    </source>
</evidence>
<keyword evidence="7" id="KW-0675">Receptor</keyword>
<protein>
    <recommendedName>
        <fullName evidence="10">G-protein coupled receptors family 1 profile domain-containing protein</fullName>
    </recommendedName>
</protein>
<dbReference type="Gene3D" id="1.20.1070.10">
    <property type="entry name" value="Rhodopsin 7-helix transmembrane proteins"/>
    <property type="match status" value="1"/>
</dbReference>
<evidence type="ECO:0000256" key="9">
    <source>
        <dbReference type="SAM" id="Phobius"/>
    </source>
</evidence>
<keyword evidence="3 9" id="KW-0812">Transmembrane</keyword>
<dbReference type="GO" id="GO:0007218">
    <property type="term" value="P:neuropeptide signaling pathway"/>
    <property type="evidence" value="ECO:0007669"/>
    <property type="project" value="TreeGrafter"/>
</dbReference>
<gene>
    <name evidence="11" type="ORF">NP493_596g02009</name>
</gene>
<sequence length="276" mass="30925">METSTRVYMFALAVADLTICVCAIILKRVALSYLEMQIVLYIAPLSITFSAFLLSFVSVERLLAVRRPFSFSFSSQRAKVSLAVITLAAAVYSAVVAAARAFGYRLLFLLMSAVMSVSSTAVIIICYSLMAVTLLKNARNARRQVSVVTYTPNPTVGLSTVSQCMSTEVKNITMDDRIDNTNIPTLALRVNRQTAKQKKSYKDVSLLFIITLVYLACWVPVWMYSAGLPVKDQLRYMYIVNSVVNPFIYSVVSAMFRNDLRLFYNKIRRKVAALFT</sequence>
<feature type="transmembrane region" description="Helical" evidence="9">
    <location>
        <begin position="7"/>
        <end position="26"/>
    </location>
</feature>
<keyword evidence="2" id="KW-1003">Cell membrane</keyword>
<dbReference type="Pfam" id="PF00001">
    <property type="entry name" value="7tm_1"/>
    <property type="match status" value="1"/>
</dbReference>
<keyword evidence="4 9" id="KW-1133">Transmembrane helix</keyword>
<feature type="transmembrane region" description="Helical" evidence="9">
    <location>
        <begin position="38"/>
        <end position="59"/>
    </location>
</feature>
<feature type="transmembrane region" description="Helical" evidence="9">
    <location>
        <begin position="108"/>
        <end position="135"/>
    </location>
</feature>
<dbReference type="CDD" id="cd00637">
    <property type="entry name" value="7tm_classA_rhodopsin-like"/>
    <property type="match status" value="1"/>
</dbReference>
<evidence type="ECO:0000256" key="5">
    <source>
        <dbReference type="ARBA" id="ARBA00023040"/>
    </source>
</evidence>
<accession>A0AAD9KUC3</accession>
<dbReference type="EMBL" id="JAODUO010000595">
    <property type="protein sequence ID" value="KAK2177482.1"/>
    <property type="molecule type" value="Genomic_DNA"/>
</dbReference>
<dbReference type="Proteomes" id="UP001209878">
    <property type="component" value="Unassembled WGS sequence"/>
</dbReference>
<dbReference type="InterPro" id="IPR017452">
    <property type="entry name" value="GPCR_Rhodpsn_7TM"/>
</dbReference>
<evidence type="ECO:0000259" key="10">
    <source>
        <dbReference type="PROSITE" id="PS50262"/>
    </source>
</evidence>
<comment type="caution">
    <text evidence="11">The sequence shown here is derived from an EMBL/GenBank/DDBJ whole genome shotgun (WGS) entry which is preliminary data.</text>
</comment>
<comment type="subcellular location">
    <subcellularLocation>
        <location evidence="1">Cell membrane</location>
        <topology evidence="1">Multi-pass membrane protein</topology>
    </subcellularLocation>
</comment>
<dbReference type="InterPro" id="IPR000276">
    <property type="entry name" value="GPCR_Rhodpsn"/>
</dbReference>
<dbReference type="PANTHER" id="PTHR24230:SF158">
    <property type="entry name" value="G-PROTEIN COUPLED RECEPTORS FAMILY 1 PROFILE DOMAIN-CONTAINING PROTEIN"/>
    <property type="match status" value="1"/>
</dbReference>
<keyword evidence="6 9" id="KW-0472">Membrane</keyword>
<feature type="transmembrane region" description="Helical" evidence="9">
    <location>
        <begin position="236"/>
        <end position="256"/>
    </location>
</feature>
<evidence type="ECO:0000256" key="6">
    <source>
        <dbReference type="ARBA" id="ARBA00023136"/>
    </source>
</evidence>
<evidence type="ECO:0000256" key="8">
    <source>
        <dbReference type="ARBA" id="ARBA00023224"/>
    </source>
</evidence>
<keyword evidence="8" id="KW-0807">Transducer</keyword>
<feature type="transmembrane region" description="Helical" evidence="9">
    <location>
        <begin position="80"/>
        <end position="102"/>
    </location>
</feature>
<dbReference type="PRINTS" id="PR00237">
    <property type="entry name" value="GPCRRHODOPSN"/>
</dbReference>
<feature type="transmembrane region" description="Helical" evidence="9">
    <location>
        <begin position="204"/>
        <end position="224"/>
    </location>
</feature>
<dbReference type="AlphaFoldDB" id="A0AAD9KUC3"/>
<feature type="domain" description="G-protein coupled receptors family 1 profile" evidence="10">
    <location>
        <begin position="1"/>
        <end position="249"/>
    </location>
</feature>
<evidence type="ECO:0000313" key="11">
    <source>
        <dbReference type="EMBL" id="KAK2177482.1"/>
    </source>
</evidence>
<evidence type="ECO:0000256" key="2">
    <source>
        <dbReference type="ARBA" id="ARBA00022475"/>
    </source>
</evidence>